<dbReference type="PIRSF" id="PIRSF000535">
    <property type="entry name" value="1PFK/6PFK/LacC"/>
    <property type="match status" value="1"/>
</dbReference>
<keyword evidence="2 6" id="KW-0808">Transferase</keyword>
<dbReference type="KEGG" id="taz:TREAZ_0949"/>
<dbReference type="OrthoDB" id="357193at2"/>
<comment type="similarity">
    <text evidence="1">Belongs to the carbohydrate kinase PfkB family.</text>
</comment>
<dbReference type="EMBL" id="CP001841">
    <property type="protein sequence ID" value="AEF82841.1"/>
    <property type="molecule type" value="Genomic_DNA"/>
</dbReference>
<dbReference type="GO" id="GO:0016773">
    <property type="term" value="F:phosphotransferase activity, alcohol group as acceptor"/>
    <property type="evidence" value="ECO:0007669"/>
    <property type="project" value="InterPro"/>
</dbReference>
<dbReference type="Pfam" id="PF00294">
    <property type="entry name" value="PfkB"/>
    <property type="match status" value="1"/>
</dbReference>
<evidence type="ECO:0000256" key="5">
    <source>
        <dbReference type="ARBA" id="ARBA00022840"/>
    </source>
</evidence>
<keyword evidence="4 8" id="KW-0418">Kinase</keyword>
<dbReference type="InterPro" id="IPR002173">
    <property type="entry name" value="Carboh/pur_kinase_PfkB_CS"/>
</dbReference>
<organism evidence="8 9">
    <name type="scientific">Leadbettera azotonutricia (strain ATCC BAA-888 / DSM 13862 / ZAS-9)</name>
    <name type="common">Treponema azotonutricium</name>
    <dbReference type="NCBI Taxonomy" id="545695"/>
    <lineage>
        <taxon>Bacteria</taxon>
        <taxon>Pseudomonadati</taxon>
        <taxon>Spirochaetota</taxon>
        <taxon>Spirochaetia</taxon>
        <taxon>Spirochaetales</taxon>
        <taxon>Breznakiellaceae</taxon>
        <taxon>Leadbettera</taxon>
    </lineage>
</organism>
<evidence type="ECO:0000256" key="3">
    <source>
        <dbReference type="ARBA" id="ARBA00022741"/>
    </source>
</evidence>
<dbReference type="Proteomes" id="UP000009222">
    <property type="component" value="Chromosome"/>
</dbReference>
<evidence type="ECO:0000259" key="7">
    <source>
        <dbReference type="Pfam" id="PF00294"/>
    </source>
</evidence>
<dbReference type="SUPFAM" id="SSF53613">
    <property type="entry name" value="Ribokinase-like"/>
    <property type="match status" value="1"/>
</dbReference>
<evidence type="ECO:0000256" key="2">
    <source>
        <dbReference type="ARBA" id="ARBA00022679"/>
    </source>
</evidence>
<evidence type="ECO:0000256" key="4">
    <source>
        <dbReference type="ARBA" id="ARBA00022777"/>
    </source>
</evidence>
<dbReference type="eggNOG" id="COG1105">
    <property type="taxonomic scope" value="Bacteria"/>
</dbReference>
<evidence type="ECO:0000313" key="8">
    <source>
        <dbReference type="EMBL" id="AEF82841.1"/>
    </source>
</evidence>
<reference evidence="8 9" key="2">
    <citation type="journal article" date="2011" name="ISME J.">
        <title>RNA-seq reveals cooperative metabolic interactions between two termite-gut spirochete species in co-culture.</title>
        <authorList>
            <person name="Rosenthal A.Z."/>
            <person name="Matson E.G."/>
            <person name="Eldar A."/>
            <person name="Leadbetter J.R."/>
        </authorList>
    </citation>
    <scope>NUCLEOTIDE SEQUENCE [LARGE SCALE GENOMIC DNA]</scope>
    <source>
        <strain evidence="9">ATCC BAA-888 / DSM 13862 / ZAS-9</strain>
    </source>
</reference>
<dbReference type="STRING" id="545695.TREAZ_0949"/>
<dbReference type="InterPro" id="IPR011611">
    <property type="entry name" value="PfkB_dom"/>
</dbReference>
<dbReference type="InterPro" id="IPR029056">
    <property type="entry name" value="Ribokinase-like"/>
</dbReference>
<dbReference type="GO" id="GO:0016301">
    <property type="term" value="F:kinase activity"/>
    <property type="evidence" value="ECO:0007669"/>
    <property type="project" value="UniProtKB-KW"/>
</dbReference>
<dbReference type="HOGENOM" id="CLU_050013_0_2_12"/>
<keyword evidence="3" id="KW-0547">Nucleotide-binding</keyword>
<name>F5Y8C9_LEAAZ</name>
<dbReference type="GO" id="GO:0005524">
    <property type="term" value="F:ATP binding"/>
    <property type="evidence" value="ECO:0007669"/>
    <property type="project" value="UniProtKB-KW"/>
</dbReference>
<dbReference type="PANTHER" id="PTHR46566">
    <property type="entry name" value="1-PHOSPHOFRUCTOKINASE-RELATED"/>
    <property type="match status" value="1"/>
</dbReference>
<evidence type="ECO:0000256" key="1">
    <source>
        <dbReference type="ARBA" id="ARBA00010688"/>
    </source>
</evidence>
<accession>F5Y8C9</accession>
<protein>
    <submittedName>
        <fullName evidence="8">Putative tagatose-6-phosphate kinase (Phosphotagatokinase)</fullName>
    </submittedName>
</protein>
<dbReference type="InParanoid" id="F5Y8C9"/>
<dbReference type="PANTHER" id="PTHR46566:SF2">
    <property type="entry name" value="ATP-DEPENDENT 6-PHOSPHOFRUCTOKINASE ISOZYME 2"/>
    <property type="match status" value="1"/>
</dbReference>
<dbReference type="GO" id="GO:0005975">
    <property type="term" value="P:carbohydrate metabolic process"/>
    <property type="evidence" value="ECO:0007669"/>
    <property type="project" value="InterPro"/>
</dbReference>
<sequence length="308" mass="33514">MKAPCFLTVSMNPTLQKTLVFSDLIPDRVNRTGEYRLDTAGKGIDVSRVLTQLGKDCTHLTQLGGMFRPLFLELCAEDNLKVEWVESSSPIRFCYTLINKAARQVTELVEEGDKVGEGTEKRLMAALDRLLDGRACMIISGTKAAGFSDALIPEMVRMAKAKGLRVVLDVRGKDLLNSLPHKPDVIKPNLYEFAATFAPDLVERNEIAGDPGFIKKRVAALCEELHARHGSKIVLTRGSSSVWYFESHELEEFTVVPVEALNTIGSGDAFTAGFSAALEDGASLKDAVAEGSRCGKLNAALLRPGVIC</sequence>
<keyword evidence="5" id="KW-0067">ATP-binding</keyword>
<dbReference type="RefSeq" id="WP_015711032.1">
    <property type="nucleotide sequence ID" value="NC_015577.1"/>
</dbReference>
<dbReference type="PROSITE" id="PS00584">
    <property type="entry name" value="PFKB_KINASES_2"/>
    <property type="match status" value="1"/>
</dbReference>
<dbReference type="AlphaFoldDB" id="F5Y8C9"/>
<proteinExistence type="inferred from homology"/>
<evidence type="ECO:0000256" key="6">
    <source>
        <dbReference type="PIRNR" id="PIRNR000535"/>
    </source>
</evidence>
<reference evidence="9" key="1">
    <citation type="submission" date="2009-12" db="EMBL/GenBank/DDBJ databases">
        <title>Complete sequence of Treponema azotonutricium strain ZAS-9.</title>
        <authorList>
            <person name="Tetu S.G."/>
            <person name="Matson E."/>
            <person name="Ren Q."/>
            <person name="Seshadri R."/>
            <person name="Elbourne L."/>
            <person name="Hassan K.A."/>
            <person name="Durkin A."/>
            <person name="Radune D."/>
            <person name="Mohamoud Y."/>
            <person name="Shay R."/>
            <person name="Jin S."/>
            <person name="Zhang X."/>
            <person name="Lucey K."/>
            <person name="Ballor N.R."/>
            <person name="Ottesen E."/>
            <person name="Rosenthal R."/>
            <person name="Allen A."/>
            <person name="Leadbetter J.R."/>
            <person name="Paulsen I.T."/>
        </authorList>
    </citation>
    <scope>NUCLEOTIDE SEQUENCE [LARGE SCALE GENOMIC DNA]</scope>
    <source>
        <strain evidence="9">ATCC BAA-888 / DSM 13862 / ZAS-9</strain>
    </source>
</reference>
<dbReference type="InterPro" id="IPR017583">
    <property type="entry name" value="Tagatose/fructose_Pkinase"/>
</dbReference>
<keyword evidence="9" id="KW-1185">Reference proteome</keyword>
<dbReference type="Gene3D" id="3.40.1190.20">
    <property type="match status" value="1"/>
</dbReference>
<evidence type="ECO:0000313" key="9">
    <source>
        <dbReference type="Proteomes" id="UP000009222"/>
    </source>
</evidence>
<dbReference type="FunCoup" id="F5Y8C9">
    <property type="interactions" value="20"/>
</dbReference>
<gene>
    <name evidence="8" type="ordered locus">TREAZ_0949</name>
</gene>
<feature type="domain" description="Carbohydrate kinase PfkB" evidence="7">
    <location>
        <begin position="26"/>
        <end position="298"/>
    </location>
</feature>